<keyword evidence="3" id="KW-1185">Reference proteome</keyword>
<keyword evidence="1" id="KW-0812">Transmembrane</keyword>
<evidence type="ECO:0008006" key="4">
    <source>
        <dbReference type="Google" id="ProtNLM"/>
    </source>
</evidence>
<feature type="transmembrane region" description="Helical" evidence="1">
    <location>
        <begin position="163"/>
        <end position="183"/>
    </location>
</feature>
<feature type="transmembrane region" description="Helical" evidence="1">
    <location>
        <begin position="276"/>
        <end position="296"/>
    </location>
</feature>
<keyword evidence="1" id="KW-0472">Membrane</keyword>
<sequence>MRFPRFLVPAGSFQRAWLWQAGVYLSFWAELQWFVHPVGPFLNPVLFYAASVLMCVFAALYWLDRPVAAPNLEQTSRRFPLAWAGLLLGAVWVLFAQAPIIASHPVDVRASDIIPILQVYATRFLSGEVIYRYSTTLPYPIFPNYLPMQWLPYVPAQYLGIDYRWWALGLLVLVGFGAYQAVLAQQRQQWMLFVLKMALPAYVLHRLITHNSELYAHTVEPTIIAFYCVLAASVLSRSAILQAAALVACLLSRYSVVFWVPFYLWLLWREAGKRHAIAVAGLVGVGVLGIYVVPYLSKDWTIFTHAFAEYKIATMGEWSRTDGPDGKPPQLFSGFGFSAFWYTYGPAELKTRIALAQLGDVLISSAVVALSAWLYYRLRHRYDYRIVALITLKLYLATFYAFIQTPYPYLTSLGLFISLFVVMVTGAGERSKAAVPEQVDTSPTKLAAA</sequence>
<accession>A0ABR8JWG1</accession>
<evidence type="ECO:0000256" key="1">
    <source>
        <dbReference type="SAM" id="Phobius"/>
    </source>
</evidence>
<gene>
    <name evidence="2" type="ORF">IC234_15020</name>
</gene>
<name>A0ABR8JWG1_9BACT</name>
<evidence type="ECO:0000313" key="3">
    <source>
        <dbReference type="Proteomes" id="UP000606003"/>
    </source>
</evidence>
<feature type="transmembrane region" description="Helical" evidence="1">
    <location>
        <begin position="214"/>
        <end position="236"/>
    </location>
</feature>
<evidence type="ECO:0000313" key="2">
    <source>
        <dbReference type="EMBL" id="MBD2723440.1"/>
    </source>
</evidence>
<dbReference type="RefSeq" id="WP_190926139.1">
    <property type="nucleotide sequence ID" value="NZ_JACXAC010000005.1"/>
</dbReference>
<feature type="transmembrane region" description="Helical" evidence="1">
    <location>
        <begin position="83"/>
        <end position="102"/>
    </location>
</feature>
<feature type="transmembrane region" description="Helical" evidence="1">
    <location>
        <begin position="41"/>
        <end position="63"/>
    </location>
</feature>
<comment type="caution">
    <text evidence="2">The sequence shown here is derived from an EMBL/GenBank/DDBJ whole genome shotgun (WGS) entry which is preliminary data.</text>
</comment>
<reference evidence="2 3" key="1">
    <citation type="submission" date="2020-09" db="EMBL/GenBank/DDBJ databases">
        <authorList>
            <person name="Kim M.K."/>
        </authorList>
    </citation>
    <scope>NUCLEOTIDE SEQUENCE [LARGE SCALE GENOMIC DNA]</scope>
    <source>
        <strain evidence="2 3">BT189</strain>
    </source>
</reference>
<dbReference type="Proteomes" id="UP000606003">
    <property type="component" value="Unassembled WGS sequence"/>
</dbReference>
<keyword evidence="1" id="KW-1133">Transmembrane helix</keyword>
<feature type="transmembrane region" description="Helical" evidence="1">
    <location>
        <begin position="243"/>
        <end position="264"/>
    </location>
</feature>
<dbReference type="EMBL" id="JACXAC010000005">
    <property type="protein sequence ID" value="MBD2723440.1"/>
    <property type="molecule type" value="Genomic_DNA"/>
</dbReference>
<feature type="transmembrane region" description="Helical" evidence="1">
    <location>
        <begin position="386"/>
        <end position="403"/>
    </location>
</feature>
<protein>
    <recommendedName>
        <fullName evidence="4">DUF2029 domain-containing protein</fullName>
    </recommendedName>
</protein>
<feature type="transmembrane region" description="Helical" evidence="1">
    <location>
        <begin position="409"/>
        <end position="428"/>
    </location>
</feature>
<feature type="transmembrane region" description="Helical" evidence="1">
    <location>
        <begin position="190"/>
        <end position="208"/>
    </location>
</feature>
<proteinExistence type="predicted"/>
<organism evidence="2 3">
    <name type="scientific">Hymenobacter armeniacus</name>
    <dbReference type="NCBI Taxonomy" id="2771358"/>
    <lineage>
        <taxon>Bacteria</taxon>
        <taxon>Pseudomonadati</taxon>
        <taxon>Bacteroidota</taxon>
        <taxon>Cytophagia</taxon>
        <taxon>Cytophagales</taxon>
        <taxon>Hymenobacteraceae</taxon>
        <taxon>Hymenobacter</taxon>
    </lineage>
</organism>